<gene>
    <name evidence="1" type="ORF">TCAP_03024</name>
</gene>
<dbReference type="Proteomes" id="UP000236621">
    <property type="component" value="Unassembled WGS sequence"/>
</dbReference>
<proteinExistence type="predicted"/>
<keyword evidence="2" id="KW-1185">Reference proteome</keyword>
<protein>
    <recommendedName>
        <fullName evidence="3">Fucose-specific lectin</fullName>
    </recommendedName>
</protein>
<evidence type="ECO:0008006" key="3">
    <source>
        <dbReference type="Google" id="ProtNLM"/>
    </source>
</evidence>
<dbReference type="EMBL" id="NRSZ01000466">
    <property type="protein sequence ID" value="PNY27028.1"/>
    <property type="molecule type" value="Genomic_DNA"/>
</dbReference>
<dbReference type="OrthoDB" id="5426604at2759"/>
<dbReference type="AlphaFoldDB" id="A0A2K3QHK6"/>
<evidence type="ECO:0000313" key="2">
    <source>
        <dbReference type="Proteomes" id="UP000236621"/>
    </source>
</evidence>
<reference evidence="1 2" key="1">
    <citation type="submission" date="2017-08" db="EMBL/GenBank/DDBJ databases">
        <title>Harnessing the power of phylogenomics to disentangle the directionality and signatures of interkingdom host jumping in the parasitic fungal genus Tolypocladium.</title>
        <authorList>
            <person name="Quandt C.A."/>
            <person name="Patterson W."/>
            <person name="Spatafora J.W."/>
        </authorList>
    </citation>
    <scope>NUCLEOTIDE SEQUENCE [LARGE SCALE GENOMIC DNA]</scope>
    <source>
        <strain evidence="1 2">CBS 113982</strain>
    </source>
</reference>
<organism evidence="1 2">
    <name type="scientific">Tolypocladium capitatum</name>
    <dbReference type="NCBI Taxonomy" id="45235"/>
    <lineage>
        <taxon>Eukaryota</taxon>
        <taxon>Fungi</taxon>
        <taxon>Dikarya</taxon>
        <taxon>Ascomycota</taxon>
        <taxon>Pezizomycotina</taxon>
        <taxon>Sordariomycetes</taxon>
        <taxon>Hypocreomycetidae</taxon>
        <taxon>Hypocreales</taxon>
        <taxon>Ophiocordycipitaceae</taxon>
        <taxon>Tolypocladium</taxon>
    </lineage>
</organism>
<name>A0A2K3QHK6_9HYPO</name>
<sequence length="295" mass="32353">MVGAAAIVSKAVADDKSINLFFNTSKAQLGISLQSGTETDDQPNNIWATNDDDYNGYILNPSSIAGVYYRGVNFVAAVTMPKLDPNVTQTENQISLVSPVYQKLTTTTLDNNNVALCATPNGNDGWLYYLGGMAPSARVLKELSLRTGTSQGYQETNDVYPNGSLAAWYDPDLQQRHIIYEGGALLEFTVETKLRVNVPGTIARNTSLAAAYSSSTKKAYVYFHDTTQAVQRVIKDQYGWGIALPLPGVPKIAEASQMTVVQANGFNHLFYIAKDLGRSEIKSWSDFTHVRDRIF</sequence>
<dbReference type="Gene3D" id="2.120.10.70">
    <property type="entry name" value="Fucose-specific lectin"/>
    <property type="match status" value="1"/>
</dbReference>
<comment type="caution">
    <text evidence="1">The sequence shown here is derived from an EMBL/GenBank/DDBJ whole genome shotgun (WGS) entry which is preliminary data.</text>
</comment>
<evidence type="ECO:0000313" key="1">
    <source>
        <dbReference type="EMBL" id="PNY27028.1"/>
    </source>
</evidence>
<accession>A0A2K3QHK6</accession>